<comment type="caution">
    <text evidence="11">The sequence shown here is derived from an EMBL/GenBank/DDBJ whole genome shotgun (WGS) entry which is preliminary data.</text>
</comment>
<dbReference type="OrthoDB" id="6358449at2759"/>
<dbReference type="Pfam" id="PF00157">
    <property type="entry name" value="Pou"/>
    <property type="match status" value="1"/>
</dbReference>
<dbReference type="InterPro" id="IPR050255">
    <property type="entry name" value="POU_domain_TF"/>
</dbReference>
<dbReference type="GO" id="GO:0030154">
    <property type="term" value="P:cell differentiation"/>
    <property type="evidence" value="ECO:0007669"/>
    <property type="project" value="UniProtKB-ARBA"/>
</dbReference>
<dbReference type="PROSITE" id="PS00035">
    <property type="entry name" value="POU_1"/>
    <property type="match status" value="1"/>
</dbReference>
<feature type="domain" description="POU-specific" evidence="10">
    <location>
        <begin position="221"/>
        <end position="295"/>
    </location>
</feature>
<keyword evidence="2 5" id="KW-0238">DNA-binding</keyword>
<evidence type="ECO:0000256" key="6">
    <source>
        <dbReference type="RuleBase" id="RU000682"/>
    </source>
</evidence>
<dbReference type="SMART" id="SM00389">
    <property type="entry name" value="HOX"/>
    <property type="match status" value="1"/>
</dbReference>
<evidence type="ECO:0000256" key="1">
    <source>
        <dbReference type="ARBA" id="ARBA00004123"/>
    </source>
</evidence>
<dbReference type="InterPro" id="IPR000327">
    <property type="entry name" value="POU_dom"/>
</dbReference>
<dbReference type="InterPro" id="IPR009057">
    <property type="entry name" value="Homeodomain-like_sf"/>
</dbReference>
<dbReference type="PRINTS" id="PR00028">
    <property type="entry name" value="POUDOMAIN"/>
</dbReference>
<dbReference type="PROSITE" id="PS50071">
    <property type="entry name" value="HOMEOBOX_2"/>
    <property type="match status" value="1"/>
</dbReference>
<dbReference type="PROSITE" id="PS00465">
    <property type="entry name" value="POU_2"/>
    <property type="match status" value="1"/>
</dbReference>
<keyword evidence="12" id="KW-1185">Reference proteome</keyword>
<protein>
    <recommendedName>
        <fullName evidence="7">POU domain protein</fullName>
    </recommendedName>
</protein>
<evidence type="ECO:0000259" key="10">
    <source>
        <dbReference type="PROSITE" id="PS51179"/>
    </source>
</evidence>
<dbReference type="Gene3D" id="1.10.10.60">
    <property type="entry name" value="Homeodomain-like"/>
    <property type="match status" value="1"/>
</dbReference>
<dbReference type="FunFam" id="1.10.260.40:FF:000001">
    <property type="entry name" value="POU domain protein"/>
    <property type="match status" value="1"/>
</dbReference>
<sequence length="416" mass="44721">MSAGGGSNHNASSSAASQLLYGDSNAGRSHVSSGAGHGQLHTVSGQSAGLFGNQSPYSSLWASHQSAIAAHHHHHSSPTENDWNSVLQSGIQKYTSSQSASATAAADMNSFSNAASRNTLPPYWQQLAASTGNVPAFPGGQSAVSAYGHHHPSSYGSSSGMMNHQSPGNLFSPVVPGVSNGLWSNDFGSQMRRCGSGELRSSRPSYPSDVLVGMDALDEQGELPTSDDLEQFAKSFKQRRIKLGYTQADVGLALGTLYGNVFSQTTICRFEALQLSFKNMCKLRPLLARWLEEADSTNGSPANIALQEKLAAAGRKRKKRTSIEITIKGALENYFLKNPKPSAQEISGLAHNLQLEKEVVRVWFCNRRQKEKRMTPPNMNGMGEMEYQSASHSNDQHNSDDGSSFSDDLFKCESSG</sequence>
<evidence type="ECO:0000313" key="11">
    <source>
        <dbReference type="EMBL" id="OWA54467.1"/>
    </source>
</evidence>
<accession>A0A9X6NII8</accession>
<evidence type="ECO:0000256" key="2">
    <source>
        <dbReference type="ARBA" id="ARBA00023125"/>
    </source>
</evidence>
<evidence type="ECO:0000313" key="12">
    <source>
        <dbReference type="Proteomes" id="UP000192578"/>
    </source>
</evidence>
<dbReference type="CDD" id="cd00086">
    <property type="entry name" value="homeodomain"/>
    <property type="match status" value="1"/>
</dbReference>
<dbReference type="PROSITE" id="PS00027">
    <property type="entry name" value="HOMEOBOX_1"/>
    <property type="match status" value="1"/>
</dbReference>
<dbReference type="GO" id="GO:0005634">
    <property type="term" value="C:nucleus"/>
    <property type="evidence" value="ECO:0007669"/>
    <property type="project" value="UniProtKB-SubCell"/>
</dbReference>
<feature type="region of interest" description="Disordered" evidence="8">
    <location>
        <begin position="371"/>
        <end position="416"/>
    </location>
</feature>
<dbReference type="PANTHER" id="PTHR11636">
    <property type="entry name" value="POU DOMAIN"/>
    <property type="match status" value="1"/>
</dbReference>
<keyword evidence="3 5" id="KW-0371">Homeobox</keyword>
<feature type="domain" description="Homeobox" evidence="9">
    <location>
        <begin position="314"/>
        <end position="374"/>
    </location>
</feature>
<dbReference type="AlphaFoldDB" id="A0A9X6NII8"/>
<evidence type="ECO:0000256" key="3">
    <source>
        <dbReference type="ARBA" id="ARBA00023155"/>
    </source>
</evidence>
<comment type="subcellular location">
    <subcellularLocation>
        <location evidence="1 5 6">Nucleus</location>
    </subcellularLocation>
</comment>
<comment type="similarity">
    <text evidence="7">Belongs to the POU transcription factor family.</text>
</comment>
<dbReference type="SUPFAM" id="SSF46689">
    <property type="entry name" value="Homeodomain-like"/>
    <property type="match status" value="1"/>
</dbReference>
<name>A0A9X6NII8_HYPEX</name>
<proteinExistence type="inferred from homology"/>
<dbReference type="InterPro" id="IPR001356">
    <property type="entry name" value="HD"/>
</dbReference>
<keyword evidence="4 5" id="KW-0539">Nucleus</keyword>
<dbReference type="InterPro" id="IPR017970">
    <property type="entry name" value="Homeobox_CS"/>
</dbReference>
<evidence type="ECO:0000256" key="4">
    <source>
        <dbReference type="ARBA" id="ARBA00023242"/>
    </source>
</evidence>
<dbReference type="Proteomes" id="UP000192578">
    <property type="component" value="Unassembled WGS sequence"/>
</dbReference>
<gene>
    <name evidence="11" type="ORF">BV898_18869</name>
</gene>
<dbReference type="PROSITE" id="PS51179">
    <property type="entry name" value="POU_3"/>
    <property type="match status" value="1"/>
</dbReference>
<dbReference type="PANTHER" id="PTHR11636:SF89">
    <property type="entry name" value="POU DOMAIN PROTEIN 2, ISOFORM B-RELATED"/>
    <property type="match status" value="1"/>
</dbReference>
<dbReference type="GO" id="GO:0000978">
    <property type="term" value="F:RNA polymerase II cis-regulatory region sequence-specific DNA binding"/>
    <property type="evidence" value="ECO:0007669"/>
    <property type="project" value="TreeGrafter"/>
</dbReference>
<organism evidence="11 12">
    <name type="scientific">Hypsibius exemplaris</name>
    <name type="common">Freshwater tardigrade</name>
    <dbReference type="NCBI Taxonomy" id="2072580"/>
    <lineage>
        <taxon>Eukaryota</taxon>
        <taxon>Metazoa</taxon>
        <taxon>Ecdysozoa</taxon>
        <taxon>Tardigrada</taxon>
        <taxon>Eutardigrada</taxon>
        <taxon>Parachela</taxon>
        <taxon>Hypsibioidea</taxon>
        <taxon>Hypsibiidae</taxon>
        <taxon>Hypsibius</taxon>
    </lineage>
</organism>
<evidence type="ECO:0000256" key="5">
    <source>
        <dbReference type="PROSITE-ProRule" id="PRU00108"/>
    </source>
</evidence>
<reference evidence="12" key="1">
    <citation type="submission" date="2017-01" db="EMBL/GenBank/DDBJ databases">
        <title>Comparative genomics of anhydrobiosis in the tardigrade Hypsibius dujardini.</title>
        <authorList>
            <person name="Yoshida Y."/>
            <person name="Koutsovoulos G."/>
            <person name="Laetsch D."/>
            <person name="Stevens L."/>
            <person name="Kumar S."/>
            <person name="Horikawa D."/>
            <person name="Ishino K."/>
            <person name="Komine S."/>
            <person name="Tomita M."/>
            <person name="Blaxter M."/>
            <person name="Arakawa K."/>
        </authorList>
    </citation>
    <scope>NUCLEOTIDE SEQUENCE [LARGE SCALE GENOMIC DNA]</scope>
    <source>
        <strain evidence="12">Z151</strain>
    </source>
</reference>
<dbReference type="Gene3D" id="1.10.260.40">
    <property type="entry name" value="lambda repressor-like DNA-binding domains"/>
    <property type="match status" value="1"/>
</dbReference>
<evidence type="ECO:0000256" key="8">
    <source>
        <dbReference type="SAM" id="MobiDB-lite"/>
    </source>
</evidence>
<dbReference type="InterPro" id="IPR013847">
    <property type="entry name" value="POU"/>
</dbReference>
<evidence type="ECO:0000256" key="7">
    <source>
        <dbReference type="RuleBase" id="RU361194"/>
    </source>
</evidence>
<dbReference type="InterPro" id="IPR010982">
    <property type="entry name" value="Lambda_DNA-bd_dom_sf"/>
</dbReference>
<dbReference type="EMBL" id="MTYJ01000409">
    <property type="protein sequence ID" value="OWA54467.1"/>
    <property type="molecule type" value="Genomic_DNA"/>
</dbReference>
<feature type="DNA-binding region" description="Homeobox" evidence="5">
    <location>
        <begin position="316"/>
        <end position="375"/>
    </location>
</feature>
<dbReference type="Pfam" id="PF00046">
    <property type="entry name" value="Homeodomain"/>
    <property type="match status" value="1"/>
</dbReference>
<keyword evidence="7" id="KW-0804">Transcription</keyword>
<dbReference type="SMART" id="SM00352">
    <property type="entry name" value="POU"/>
    <property type="match status" value="1"/>
</dbReference>
<dbReference type="SUPFAM" id="SSF47413">
    <property type="entry name" value="lambda repressor-like DNA-binding domains"/>
    <property type="match status" value="1"/>
</dbReference>
<evidence type="ECO:0000259" key="9">
    <source>
        <dbReference type="PROSITE" id="PS50071"/>
    </source>
</evidence>
<dbReference type="GO" id="GO:0000981">
    <property type="term" value="F:DNA-binding transcription factor activity, RNA polymerase II-specific"/>
    <property type="evidence" value="ECO:0007669"/>
    <property type="project" value="InterPro"/>
</dbReference>